<dbReference type="EMBL" id="FWWY01000001">
    <property type="protein sequence ID" value="SMC04646.1"/>
    <property type="molecule type" value="Genomic_DNA"/>
</dbReference>
<keyword evidence="2" id="KW-1185">Reference proteome</keyword>
<evidence type="ECO:0000313" key="1">
    <source>
        <dbReference type="EMBL" id="SMC04646.1"/>
    </source>
</evidence>
<protein>
    <submittedName>
        <fullName evidence="1">Uncharacterized protein</fullName>
    </submittedName>
</protein>
<dbReference type="Proteomes" id="UP000192660">
    <property type="component" value="Unassembled WGS sequence"/>
</dbReference>
<proteinExistence type="predicted"/>
<dbReference type="AlphaFoldDB" id="A0A1W1WEE9"/>
<accession>A0A1W1WEE9</accession>
<gene>
    <name evidence="1" type="ORF">SAMN00768000_1761</name>
</gene>
<organism evidence="1 2">
    <name type="scientific">Sulfobacillus thermosulfidooxidans (strain DSM 9293 / VKM B-1269 / AT-1)</name>
    <dbReference type="NCBI Taxonomy" id="929705"/>
    <lineage>
        <taxon>Bacteria</taxon>
        <taxon>Bacillati</taxon>
        <taxon>Bacillota</taxon>
        <taxon>Clostridia</taxon>
        <taxon>Eubacteriales</taxon>
        <taxon>Clostridiales Family XVII. Incertae Sedis</taxon>
        <taxon>Sulfobacillus</taxon>
    </lineage>
</organism>
<evidence type="ECO:0000313" key="2">
    <source>
        <dbReference type="Proteomes" id="UP000192660"/>
    </source>
</evidence>
<sequence>MSSTNFSNIASSIVFKRSGTVQEAQAQQLTAQDPLSWGRPYLTPKENAHLWLWLNPAGSPHSR</sequence>
<name>A0A1W1WEE9_SULTA</name>
<reference evidence="2" key="1">
    <citation type="submission" date="2017-04" db="EMBL/GenBank/DDBJ databases">
        <authorList>
            <person name="Varghese N."/>
            <person name="Submissions S."/>
        </authorList>
    </citation>
    <scope>NUCLEOTIDE SEQUENCE [LARGE SCALE GENOMIC DNA]</scope>
    <source>
        <strain evidence="2">DSM 9293</strain>
    </source>
</reference>